<evidence type="ECO:0000313" key="6">
    <source>
        <dbReference type="Proteomes" id="UP001085076"/>
    </source>
</evidence>
<keyword evidence="6" id="KW-1185">Reference proteome</keyword>
<gene>
    <name evidence="5" type="ORF">J5N97_015052</name>
</gene>
<dbReference type="Proteomes" id="UP001085076">
    <property type="component" value="Miscellaneous, Linkage group lg03"/>
</dbReference>
<dbReference type="FunFam" id="1.20.58.2010:FF:000001">
    <property type="entry name" value="Rop guanine nucleotide exchange factor 14"/>
    <property type="match status" value="1"/>
</dbReference>
<evidence type="ECO:0000256" key="3">
    <source>
        <dbReference type="SAM" id="MobiDB-lite"/>
    </source>
</evidence>
<sequence>MERHSSLCHVEDRKPTCLPLAHCVVSRLGFWVTRSLRRSGGRKPVSREGLAKSAVLWGCAMFAEAKELNMDDSVGGVGVKDGSLVGAGGCESEFFSDAVEGESHGSSSSTETLTSEGPQSSIGSEESLGSPMEKLSVSESVSSEEKSKKEDGEMVKLKPNIPEVEMMKERFAKLLLGEDMSGCGKGVCTALAISNAITNLCATIFGQLWRLEPLPAEKKSMWRREMQWLLSVSDHIVEFVPSWQTFPDGSKLEVMTCRPRSDLYINLPALRKLDNMLLEILDSFSDTEFWYAEQGILSADHDGSRSFRRTLNLQEEKWWLPVPCVPPGGLHETTRKQLEHKRECTNQILKAAIAINGNALAEMDVPQSYLDSLPKNGRASLGDVIYRYISSDSFSPECLLDCLDFASEHQALEIANRVEASIYTWRQKPAAKPTNNTNRNNTRSSWGIVKEMMVDPEKRELLADRAETLLLCLKQRFPGLTQTTLDMSKIQFNKDVGKSILESYSRVLESLAFNVFSRIDDLLYADDLAKHSDQLSTVRPAGAIVQNRVAVPYSVPISSTPYATAYPVPSFSPAPLVSPARSPLLTIRKPQNRVFGVKKVLTEYLGIETRAKHNSDAVLSTMVLSLSKGHPDP</sequence>
<dbReference type="EMBL" id="JAGGNH010000003">
    <property type="protein sequence ID" value="KAJ0979578.1"/>
    <property type="molecule type" value="Genomic_DNA"/>
</dbReference>
<reference evidence="5" key="2">
    <citation type="journal article" date="2022" name="Hortic Res">
        <title>The genome of Dioscorea zingiberensis sheds light on the biosynthesis, origin and evolution of the medicinally important diosgenin saponins.</title>
        <authorList>
            <person name="Li Y."/>
            <person name="Tan C."/>
            <person name="Li Z."/>
            <person name="Guo J."/>
            <person name="Li S."/>
            <person name="Chen X."/>
            <person name="Wang C."/>
            <person name="Dai X."/>
            <person name="Yang H."/>
            <person name="Song W."/>
            <person name="Hou L."/>
            <person name="Xu J."/>
            <person name="Tong Z."/>
            <person name="Xu A."/>
            <person name="Yuan X."/>
            <person name="Wang W."/>
            <person name="Yang Q."/>
            <person name="Chen L."/>
            <person name="Sun Z."/>
            <person name="Wang K."/>
            <person name="Pan B."/>
            <person name="Chen J."/>
            <person name="Bao Y."/>
            <person name="Liu F."/>
            <person name="Qi X."/>
            <person name="Gang D.R."/>
            <person name="Wen J."/>
            <person name="Li J."/>
        </authorList>
    </citation>
    <scope>NUCLEOTIDE SEQUENCE</scope>
    <source>
        <strain evidence="5">Dzin_1.0</strain>
    </source>
</reference>
<keyword evidence="1 2" id="KW-0344">Guanine-nucleotide releasing factor</keyword>
<name>A0A9D5HKB9_9LILI</name>
<feature type="compositionally biased region" description="Low complexity" evidence="3">
    <location>
        <begin position="104"/>
        <end position="117"/>
    </location>
</feature>
<dbReference type="OrthoDB" id="1053009at2759"/>
<dbReference type="AlphaFoldDB" id="A0A9D5HKB9"/>
<dbReference type="GO" id="GO:0005085">
    <property type="term" value="F:guanyl-nucleotide exchange factor activity"/>
    <property type="evidence" value="ECO:0007669"/>
    <property type="project" value="UniProtKB-UniRule"/>
</dbReference>
<dbReference type="PANTHER" id="PTHR33101:SF14">
    <property type="entry name" value="ROP GUANINE NUCLEOTIDE EXCHANGE FACTOR 7"/>
    <property type="match status" value="1"/>
</dbReference>
<accession>A0A9D5HKB9</accession>
<dbReference type="PROSITE" id="PS51334">
    <property type="entry name" value="PRONE"/>
    <property type="match status" value="1"/>
</dbReference>
<dbReference type="InterPro" id="IPR038937">
    <property type="entry name" value="RopGEF"/>
</dbReference>
<evidence type="ECO:0000313" key="5">
    <source>
        <dbReference type="EMBL" id="KAJ0979578.1"/>
    </source>
</evidence>
<feature type="domain" description="PRONE" evidence="4">
    <location>
        <begin position="154"/>
        <end position="536"/>
    </location>
</feature>
<evidence type="ECO:0000256" key="2">
    <source>
        <dbReference type="PROSITE-ProRule" id="PRU00663"/>
    </source>
</evidence>
<comment type="caution">
    <text evidence="5">The sequence shown here is derived from an EMBL/GenBank/DDBJ whole genome shotgun (WGS) entry which is preliminary data.</text>
</comment>
<dbReference type="Gene3D" id="1.20.58.2010">
    <property type="entry name" value="PRONE domain, subdomain 1"/>
    <property type="match status" value="2"/>
</dbReference>
<dbReference type="Pfam" id="PF03759">
    <property type="entry name" value="PRONE"/>
    <property type="match status" value="1"/>
</dbReference>
<dbReference type="InterPro" id="IPR005512">
    <property type="entry name" value="PRONE_dom"/>
</dbReference>
<protein>
    <recommendedName>
        <fullName evidence="4">PRONE domain-containing protein</fullName>
    </recommendedName>
</protein>
<evidence type="ECO:0000256" key="1">
    <source>
        <dbReference type="ARBA" id="ARBA00022658"/>
    </source>
</evidence>
<proteinExistence type="predicted"/>
<evidence type="ECO:0000259" key="4">
    <source>
        <dbReference type="PROSITE" id="PS51334"/>
    </source>
</evidence>
<organism evidence="5 6">
    <name type="scientific">Dioscorea zingiberensis</name>
    <dbReference type="NCBI Taxonomy" id="325984"/>
    <lineage>
        <taxon>Eukaryota</taxon>
        <taxon>Viridiplantae</taxon>
        <taxon>Streptophyta</taxon>
        <taxon>Embryophyta</taxon>
        <taxon>Tracheophyta</taxon>
        <taxon>Spermatophyta</taxon>
        <taxon>Magnoliopsida</taxon>
        <taxon>Liliopsida</taxon>
        <taxon>Dioscoreales</taxon>
        <taxon>Dioscoreaceae</taxon>
        <taxon>Dioscorea</taxon>
    </lineage>
</organism>
<dbReference type="FunFam" id="1.20.58.2010:FF:000004">
    <property type="entry name" value="Rop guanine nucleotide exchange factor 1"/>
    <property type="match status" value="1"/>
</dbReference>
<feature type="region of interest" description="Disordered" evidence="3">
    <location>
        <begin position="100"/>
        <end position="156"/>
    </location>
</feature>
<feature type="compositionally biased region" description="Basic and acidic residues" evidence="3">
    <location>
        <begin position="143"/>
        <end position="156"/>
    </location>
</feature>
<dbReference type="PANTHER" id="PTHR33101">
    <property type="entry name" value="ROP GUANINE NUCLEOTIDE EXCHANGE FACTOR 1"/>
    <property type="match status" value="1"/>
</dbReference>
<dbReference type="GO" id="GO:0005886">
    <property type="term" value="C:plasma membrane"/>
    <property type="evidence" value="ECO:0007669"/>
    <property type="project" value="UniProtKB-ARBA"/>
</dbReference>
<reference evidence="5" key="1">
    <citation type="submission" date="2021-03" db="EMBL/GenBank/DDBJ databases">
        <authorList>
            <person name="Li Z."/>
            <person name="Yang C."/>
        </authorList>
    </citation>
    <scope>NUCLEOTIDE SEQUENCE</scope>
    <source>
        <strain evidence="5">Dzin_1.0</strain>
        <tissue evidence="5">Leaf</tissue>
    </source>
</reference>